<dbReference type="EMBL" id="MGBR01000001">
    <property type="protein sequence ID" value="OGK73317.1"/>
    <property type="molecule type" value="Genomic_DNA"/>
</dbReference>
<dbReference type="SUPFAM" id="SSF56784">
    <property type="entry name" value="HAD-like"/>
    <property type="match status" value="1"/>
</dbReference>
<gene>
    <name evidence="1" type="ORF">A3K52_00785</name>
</gene>
<dbReference type="PANTHER" id="PTHR43611">
    <property type="entry name" value="ALPHA-D-GLUCOSE 1-PHOSPHATE PHOSPHATASE"/>
    <property type="match status" value="1"/>
</dbReference>
<evidence type="ECO:0000313" key="1">
    <source>
        <dbReference type="EMBL" id="OGK73317.1"/>
    </source>
</evidence>
<dbReference type="NCBIfam" id="TIGR01509">
    <property type="entry name" value="HAD-SF-IA-v3"/>
    <property type="match status" value="1"/>
</dbReference>
<dbReference type="PRINTS" id="PR00413">
    <property type="entry name" value="HADHALOGNASE"/>
</dbReference>
<dbReference type="CDD" id="cd02603">
    <property type="entry name" value="HAD_sEH-N_like"/>
    <property type="match status" value="1"/>
</dbReference>
<dbReference type="Proteomes" id="UP000177050">
    <property type="component" value="Unassembled WGS sequence"/>
</dbReference>
<protein>
    <recommendedName>
        <fullName evidence="3">FCP1 homology domain-containing protein</fullName>
    </recommendedName>
</protein>
<dbReference type="AlphaFoldDB" id="A0A1F7KZL3"/>
<organism evidence="1 2">
    <name type="scientific">Candidatus Roizmanbacteria bacterium RIFOXYD1_FULL_38_12</name>
    <dbReference type="NCBI Taxonomy" id="1802093"/>
    <lineage>
        <taxon>Bacteria</taxon>
        <taxon>Candidatus Roizmaniibacteriota</taxon>
    </lineage>
</organism>
<name>A0A1F7KZL3_9BACT</name>
<comment type="caution">
    <text evidence="1">The sequence shown here is derived from an EMBL/GenBank/DDBJ whole genome shotgun (WGS) entry which is preliminary data.</text>
</comment>
<dbReference type="InterPro" id="IPR006439">
    <property type="entry name" value="HAD-SF_hydro_IA"/>
</dbReference>
<dbReference type="Pfam" id="PF00702">
    <property type="entry name" value="Hydrolase"/>
    <property type="match status" value="1"/>
</dbReference>
<accession>A0A1F7KZL3</accession>
<dbReference type="InterPro" id="IPR023214">
    <property type="entry name" value="HAD_sf"/>
</dbReference>
<evidence type="ECO:0000313" key="2">
    <source>
        <dbReference type="Proteomes" id="UP000177050"/>
    </source>
</evidence>
<dbReference type="SFLD" id="SFLDS00003">
    <property type="entry name" value="Haloacid_Dehalogenase"/>
    <property type="match status" value="1"/>
</dbReference>
<dbReference type="PANTHER" id="PTHR43611:SF3">
    <property type="entry name" value="FLAVIN MONONUCLEOTIDE HYDROLASE 1, CHLOROPLATIC"/>
    <property type="match status" value="1"/>
</dbReference>
<sequence>MITTFLFDLGGVLFTNGTKKFIRELSLSYRIPENEVKEVIDGEIGSFYRESKITRDEFWRLVIERLHLKESANILEKQWIDGYEIIPDTKLIITKLSKKYNLYYLSDNVKERVDTLDKKFNFLKLFKGGIFSHEVGVRKPNPKIYEFALNKSNAKPEQTVFIDDKQIMLEPAKLSGINTILFTTPKELEKYLLEQNLI</sequence>
<dbReference type="Gene3D" id="1.10.150.240">
    <property type="entry name" value="Putative phosphatase, domain 2"/>
    <property type="match status" value="1"/>
</dbReference>
<evidence type="ECO:0008006" key="3">
    <source>
        <dbReference type="Google" id="ProtNLM"/>
    </source>
</evidence>
<reference evidence="1 2" key="1">
    <citation type="journal article" date="2016" name="Nat. Commun.">
        <title>Thousands of microbial genomes shed light on interconnected biogeochemical processes in an aquifer system.</title>
        <authorList>
            <person name="Anantharaman K."/>
            <person name="Brown C.T."/>
            <person name="Hug L.A."/>
            <person name="Sharon I."/>
            <person name="Castelle C.J."/>
            <person name="Probst A.J."/>
            <person name="Thomas B.C."/>
            <person name="Singh A."/>
            <person name="Wilkins M.J."/>
            <person name="Karaoz U."/>
            <person name="Brodie E.L."/>
            <person name="Williams K.H."/>
            <person name="Hubbard S.S."/>
            <person name="Banfield J.F."/>
        </authorList>
    </citation>
    <scope>NUCLEOTIDE SEQUENCE [LARGE SCALE GENOMIC DNA]</scope>
</reference>
<dbReference type="SFLD" id="SFLDG01129">
    <property type="entry name" value="C1.5:_HAD__Beta-PGM__Phosphata"/>
    <property type="match status" value="1"/>
</dbReference>
<dbReference type="Gene3D" id="3.40.50.1000">
    <property type="entry name" value="HAD superfamily/HAD-like"/>
    <property type="match status" value="1"/>
</dbReference>
<dbReference type="InterPro" id="IPR036412">
    <property type="entry name" value="HAD-like_sf"/>
</dbReference>
<dbReference type="InterPro" id="IPR023198">
    <property type="entry name" value="PGP-like_dom2"/>
</dbReference>
<proteinExistence type="predicted"/>